<evidence type="ECO:0000256" key="7">
    <source>
        <dbReference type="SAM" id="Phobius"/>
    </source>
</evidence>
<sequence>MRRKVLLGVIALAFSSPAFAGTKYPSGLIVQHLSGPDHCDRPTRPQDTISVHYKGTLQSDGSLFDESYKRGKPFEFTIGAGQVIKGWDEGLLGMCAGEKRKLTIPPEMGYGSHGAGGGKIPGGATLIFETELLKIVHESTLPPTTSLPTGEPFPDDADTKPASPASMDEADTLPDPLMAVHDKEKGKGKGNGGGGAPTDGPPEEAHCNLLGKFALFVQGALGALAVLTLVFKRWRETHKRPWKIFLFDVSKQLLGSMLTHGLNLLMSTMGAVDVANAAATVATTIDSADDDGKRPNPCSFYLLNLGIDTTLGVPVLYFLLKILHAAFLRTPLANPPESIKSGNYDSPPRITWYLKQLLIYCIGLSLMKLCVFFLFLAMPFLPWIGDWALRWTEGNEALQIVFTMFLFPLAMNALQYWIIDSFIMDKKNAADTEQKYSRVDDDEEDGGVDERSRLTHVDDEDDEQVTGKDSGVVQTEIAYDAPLKEMNPTPIPIEEDDDEGKAGSSRRSSPR</sequence>
<dbReference type="InterPro" id="IPR022127">
    <property type="entry name" value="STIMATE/YPL162C"/>
</dbReference>
<evidence type="ECO:0000313" key="11">
    <source>
        <dbReference type="Proteomes" id="UP000016931"/>
    </source>
</evidence>
<feature type="domain" description="PPIase FKBP-type" evidence="9">
    <location>
        <begin position="46"/>
        <end position="136"/>
    </location>
</feature>
<keyword evidence="3 5" id="KW-0697">Rotamase</keyword>
<feature type="chain" id="PRO_5004031945" description="peptidylprolyl isomerase" evidence="8">
    <location>
        <begin position="21"/>
        <end position="511"/>
    </location>
</feature>
<dbReference type="SUPFAM" id="SSF54534">
    <property type="entry name" value="FKBP-like"/>
    <property type="match status" value="1"/>
</dbReference>
<keyword evidence="7" id="KW-1133">Transmembrane helix</keyword>
<dbReference type="EMBL" id="KB456264">
    <property type="protein sequence ID" value="EMF12688.1"/>
    <property type="molecule type" value="Genomic_DNA"/>
</dbReference>
<dbReference type="GO" id="GO:0003755">
    <property type="term" value="F:peptidyl-prolyl cis-trans isomerase activity"/>
    <property type="evidence" value="ECO:0007669"/>
    <property type="project" value="UniProtKB-KW"/>
</dbReference>
<evidence type="ECO:0000256" key="8">
    <source>
        <dbReference type="SAM" id="SignalP"/>
    </source>
</evidence>
<keyword evidence="11" id="KW-1185">Reference proteome</keyword>
<dbReference type="PANTHER" id="PTHR31735">
    <property type="entry name" value="VACUOLAR MEMBRANE PROTEIN YPL162C"/>
    <property type="match status" value="1"/>
</dbReference>
<dbReference type="PROSITE" id="PS50059">
    <property type="entry name" value="FKBP_PPIASE"/>
    <property type="match status" value="1"/>
</dbReference>
<evidence type="ECO:0000259" key="9">
    <source>
        <dbReference type="PROSITE" id="PS50059"/>
    </source>
</evidence>
<feature type="signal peptide" evidence="8">
    <location>
        <begin position="1"/>
        <end position="20"/>
    </location>
</feature>
<dbReference type="Pfam" id="PF00254">
    <property type="entry name" value="FKBP_C"/>
    <property type="match status" value="1"/>
</dbReference>
<dbReference type="STRING" id="692275.M3CFV2"/>
<gene>
    <name evidence="10" type="ORF">SEPMUDRAFT_149287</name>
</gene>
<name>M3CFV2_SPHMS</name>
<feature type="region of interest" description="Disordered" evidence="6">
    <location>
        <begin position="140"/>
        <end position="203"/>
    </location>
</feature>
<keyword evidence="4 5" id="KW-0413">Isomerase</keyword>
<evidence type="ECO:0000313" key="10">
    <source>
        <dbReference type="EMBL" id="EMF12688.1"/>
    </source>
</evidence>
<proteinExistence type="predicted"/>
<dbReference type="GO" id="GO:0016020">
    <property type="term" value="C:membrane"/>
    <property type="evidence" value="ECO:0007669"/>
    <property type="project" value="TreeGrafter"/>
</dbReference>
<evidence type="ECO:0000256" key="4">
    <source>
        <dbReference type="ARBA" id="ARBA00023235"/>
    </source>
</evidence>
<comment type="catalytic activity">
    <reaction evidence="1 5">
        <text>[protein]-peptidylproline (omega=180) = [protein]-peptidylproline (omega=0)</text>
        <dbReference type="Rhea" id="RHEA:16237"/>
        <dbReference type="Rhea" id="RHEA-COMP:10747"/>
        <dbReference type="Rhea" id="RHEA-COMP:10748"/>
        <dbReference type="ChEBI" id="CHEBI:83833"/>
        <dbReference type="ChEBI" id="CHEBI:83834"/>
        <dbReference type="EC" id="5.2.1.8"/>
    </reaction>
</comment>
<dbReference type="Pfam" id="PF12400">
    <property type="entry name" value="STIMATE"/>
    <property type="match status" value="1"/>
</dbReference>
<dbReference type="PANTHER" id="PTHR31735:SF1">
    <property type="entry name" value="VACUOLAR MEMBRANE PROTEIN YPL162C"/>
    <property type="match status" value="1"/>
</dbReference>
<keyword evidence="7" id="KW-0812">Transmembrane</keyword>
<feature type="transmembrane region" description="Helical" evidence="7">
    <location>
        <begin position="253"/>
        <end position="279"/>
    </location>
</feature>
<dbReference type="EC" id="5.2.1.8" evidence="2 5"/>
<feature type="region of interest" description="Disordered" evidence="6">
    <location>
        <begin position="433"/>
        <end position="511"/>
    </location>
</feature>
<evidence type="ECO:0000256" key="1">
    <source>
        <dbReference type="ARBA" id="ARBA00000971"/>
    </source>
</evidence>
<protein>
    <recommendedName>
        <fullName evidence="2 5">peptidylprolyl isomerase</fullName>
        <ecNumber evidence="2 5">5.2.1.8</ecNumber>
    </recommendedName>
</protein>
<dbReference type="AlphaFoldDB" id="M3CFV2"/>
<evidence type="ECO:0000256" key="3">
    <source>
        <dbReference type="ARBA" id="ARBA00023110"/>
    </source>
</evidence>
<dbReference type="Proteomes" id="UP000016931">
    <property type="component" value="Unassembled WGS sequence"/>
</dbReference>
<dbReference type="InterPro" id="IPR046357">
    <property type="entry name" value="PPIase_dom_sf"/>
</dbReference>
<keyword evidence="8" id="KW-0732">Signal</keyword>
<feature type="transmembrane region" description="Helical" evidence="7">
    <location>
        <begin position="357"/>
        <end position="377"/>
    </location>
</feature>
<dbReference type="eggNOG" id="KOG0549">
    <property type="taxonomic scope" value="Eukaryota"/>
</dbReference>
<organism evidence="10 11">
    <name type="scientific">Sphaerulina musiva (strain SO2202)</name>
    <name type="common">Poplar stem canker fungus</name>
    <name type="synonym">Septoria musiva</name>
    <dbReference type="NCBI Taxonomy" id="692275"/>
    <lineage>
        <taxon>Eukaryota</taxon>
        <taxon>Fungi</taxon>
        <taxon>Dikarya</taxon>
        <taxon>Ascomycota</taxon>
        <taxon>Pezizomycotina</taxon>
        <taxon>Dothideomycetes</taxon>
        <taxon>Dothideomycetidae</taxon>
        <taxon>Mycosphaerellales</taxon>
        <taxon>Mycosphaerellaceae</taxon>
        <taxon>Sphaerulina</taxon>
    </lineage>
</organism>
<dbReference type="OMA" id="MNALQYW"/>
<keyword evidence="7" id="KW-0472">Membrane</keyword>
<dbReference type="InterPro" id="IPR001179">
    <property type="entry name" value="PPIase_FKBP_dom"/>
</dbReference>
<dbReference type="FunFam" id="3.10.50.40:FF:000006">
    <property type="entry name" value="Peptidyl-prolyl cis-trans isomerase"/>
    <property type="match status" value="1"/>
</dbReference>
<feature type="compositionally biased region" description="Basic and acidic residues" evidence="6">
    <location>
        <begin position="448"/>
        <end position="457"/>
    </location>
</feature>
<feature type="transmembrane region" description="Helical" evidence="7">
    <location>
        <begin position="299"/>
        <end position="320"/>
    </location>
</feature>
<dbReference type="OrthoDB" id="431202at2759"/>
<dbReference type="Gene3D" id="3.10.50.40">
    <property type="match status" value="1"/>
</dbReference>
<dbReference type="RefSeq" id="XP_016760809.1">
    <property type="nucleotide sequence ID" value="XM_016905464.1"/>
</dbReference>
<dbReference type="HOGENOM" id="CLU_040321_0_1_1"/>
<feature type="compositionally biased region" description="Low complexity" evidence="6">
    <location>
        <begin position="140"/>
        <end position="149"/>
    </location>
</feature>
<evidence type="ECO:0000256" key="2">
    <source>
        <dbReference type="ARBA" id="ARBA00013194"/>
    </source>
</evidence>
<dbReference type="GeneID" id="27902601"/>
<evidence type="ECO:0000256" key="6">
    <source>
        <dbReference type="SAM" id="MobiDB-lite"/>
    </source>
</evidence>
<accession>M3CFV2</accession>
<feature type="transmembrane region" description="Helical" evidence="7">
    <location>
        <begin position="397"/>
        <end position="419"/>
    </location>
</feature>
<feature type="transmembrane region" description="Helical" evidence="7">
    <location>
        <begin position="213"/>
        <end position="232"/>
    </location>
</feature>
<reference evidence="10 11" key="1">
    <citation type="journal article" date="2012" name="PLoS Pathog.">
        <title>Diverse lifestyles and strategies of plant pathogenesis encoded in the genomes of eighteen Dothideomycetes fungi.</title>
        <authorList>
            <person name="Ohm R.A."/>
            <person name="Feau N."/>
            <person name="Henrissat B."/>
            <person name="Schoch C.L."/>
            <person name="Horwitz B.A."/>
            <person name="Barry K.W."/>
            <person name="Condon B.J."/>
            <person name="Copeland A.C."/>
            <person name="Dhillon B."/>
            <person name="Glaser F."/>
            <person name="Hesse C.N."/>
            <person name="Kosti I."/>
            <person name="LaButti K."/>
            <person name="Lindquist E.A."/>
            <person name="Lucas S."/>
            <person name="Salamov A.A."/>
            <person name="Bradshaw R.E."/>
            <person name="Ciuffetti L."/>
            <person name="Hamelin R.C."/>
            <person name="Kema G.H.J."/>
            <person name="Lawrence C."/>
            <person name="Scott J.A."/>
            <person name="Spatafora J.W."/>
            <person name="Turgeon B.G."/>
            <person name="de Wit P.J.G.M."/>
            <person name="Zhong S."/>
            <person name="Goodwin S.B."/>
            <person name="Grigoriev I.V."/>
        </authorList>
    </citation>
    <scope>NUCLEOTIDE SEQUENCE [LARGE SCALE GENOMIC DNA]</scope>
    <source>
        <strain evidence="10 11">SO2202</strain>
    </source>
</reference>
<evidence type="ECO:0000256" key="5">
    <source>
        <dbReference type="PROSITE-ProRule" id="PRU00277"/>
    </source>
</evidence>